<dbReference type="RefSeq" id="WP_258385724.1">
    <property type="nucleotide sequence ID" value="NZ_CP091430.1"/>
</dbReference>
<keyword evidence="3" id="KW-1185">Reference proteome</keyword>
<dbReference type="Gene3D" id="3.60.40.10">
    <property type="entry name" value="PPM-type phosphatase domain"/>
    <property type="match status" value="1"/>
</dbReference>
<protein>
    <submittedName>
        <fullName evidence="2">Protein phosphatase 2C family protein</fullName>
    </submittedName>
</protein>
<feature type="domain" description="PPM-type phosphatase" evidence="1">
    <location>
        <begin position="2"/>
        <end position="271"/>
    </location>
</feature>
<dbReference type="SMART" id="SM00332">
    <property type="entry name" value="PP2Cc"/>
    <property type="match status" value="1"/>
</dbReference>
<organism evidence="2 3">
    <name type="scientific">Paenibacillus spongiae</name>
    <dbReference type="NCBI Taxonomy" id="2909671"/>
    <lineage>
        <taxon>Bacteria</taxon>
        <taxon>Bacillati</taxon>
        <taxon>Bacillota</taxon>
        <taxon>Bacilli</taxon>
        <taxon>Bacillales</taxon>
        <taxon>Paenibacillaceae</taxon>
        <taxon>Paenibacillus</taxon>
    </lineage>
</organism>
<sequence>MLVGAYQLQSPRKRECEDAYSIDREMKLFSVMDGVTPVCKYRSSEGHNAAYLAAQHFKACFEAAADSPDEGHDLKELVLAANAGLWDLMVEAGVNMTRRYEYWATCVVAVWIKGNIIQYAQLGDSMIVAEYKDGRIEALTHDSVKGIQERAVRYRQTLRGQQVELPEEEEFLKDPLLTQFVRSMTNTPEGYSVANGMEEAADYIQYGEVDRSELQGLLLHSDGLYRPGVTAEQVYRQVSEQGLQAYIDQLLEEEIREGRYQDDKTGLLLRF</sequence>
<evidence type="ECO:0000313" key="3">
    <source>
        <dbReference type="Proteomes" id="UP001057877"/>
    </source>
</evidence>
<gene>
    <name evidence="2" type="ORF">L1F29_30185</name>
</gene>
<accession>A0ABY5SA23</accession>
<dbReference type="InterPro" id="IPR001932">
    <property type="entry name" value="PPM-type_phosphatase-like_dom"/>
</dbReference>
<evidence type="ECO:0000259" key="1">
    <source>
        <dbReference type="PROSITE" id="PS51746"/>
    </source>
</evidence>
<dbReference type="InterPro" id="IPR036457">
    <property type="entry name" value="PPM-type-like_dom_sf"/>
</dbReference>
<dbReference type="Proteomes" id="UP001057877">
    <property type="component" value="Chromosome"/>
</dbReference>
<proteinExistence type="predicted"/>
<dbReference type="PROSITE" id="PS51746">
    <property type="entry name" value="PPM_2"/>
    <property type="match status" value="1"/>
</dbReference>
<dbReference type="EMBL" id="CP091430">
    <property type="protein sequence ID" value="UVI29635.1"/>
    <property type="molecule type" value="Genomic_DNA"/>
</dbReference>
<reference evidence="2" key="1">
    <citation type="submission" date="2022-01" db="EMBL/GenBank/DDBJ databases">
        <title>Paenibacillus spongiae sp. nov., isolated from marine sponge.</title>
        <authorList>
            <person name="Li Z."/>
            <person name="Zhang M."/>
        </authorList>
    </citation>
    <scope>NUCLEOTIDE SEQUENCE</scope>
    <source>
        <strain evidence="2">PHS-Z3</strain>
    </source>
</reference>
<name>A0ABY5SA23_9BACL</name>
<dbReference type="Pfam" id="PF13672">
    <property type="entry name" value="PP2C_2"/>
    <property type="match status" value="1"/>
</dbReference>
<evidence type="ECO:0000313" key="2">
    <source>
        <dbReference type="EMBL" id="UVI29635.1"/>
    </source>
</evidence>
<dbReference type="SUPFAM" id="SSF81606">
    <property type="entry name" value="PP2C-like"/>
    <property type="match status" value="1"/>
</dbReference>